<dbReference type="InterPro" id="IPR032861">
    <property type="entry name" value="TAXi_N"/>
</dbReference>
<dbReference type="Pfam" id="PF14543">
    <property type="entry name" value="TAXi_N"/>
    <property type="match status" value="2"/>
</dbReference>
<protein>
    <recommendedName>
        <fullName evidence="10">Peptidase A1 domain-containing protein</fullName>
    </recommendedName>
</protein>
<dbReference type="PROSITE" id="PS51767">
    <property type="entry name" value="PEPTIDASE_A1"/>
    <property type="match status" value="2"/>
</dbReference>
<keyword evidence="2 8" id="KW-0645">Protease</keyword>
<evidence type="ECO:0000256" key="5">
    <source>
        <dbReference type="ARBA" id="ARBA00022801"/>
    </source>
</evidence>
<feature type="domain" description="Peptidase A1" evidence="10">
    <location>
        <begin position="461"/>
        <end position="723"/>
    </location>
</feature>
<evidence type="ECO:0000256" key="4">
    <source>
        <dbReference type="ARBA" id="ARBA00022750"/>
    </source>
</evidence>
<evidence type="ECO:0000256" key="1">
    <source>
        <dbReference type="ARBA" id="ARBA00007447"/>
    </source>
</evidence>
<feature type="domain" description="Peptidase A1" evidence="10">
    <location>
        <begin position="128"/>
        <end position="459"/>
    </location>
</feature>
<keyword evidence="4 8" id="KW-0064">Aspartyl protease</keyword>
<evidence type="ECO:0000256" key="3">
    <source>
        <dbReference type="ARBA" id="ARBA00022729"/>
    </source>
</evidence>
<evidence type="ECO:0000259" key="10">
    <source>
        <dbReference type="PROSITE" id="PS51767"/>
    </source>
</evidence>
<keyword evidence="12" id="KW-1185">Reference proteome</keyword>
<name>A0A9Q0CYE6_9POAL</name>
<reference evidence="11" key="1">
    <citation type="journal article" date="2022" name="Cell">
        <title>Repeat-based holocentromeres influence genome architecture and karyotype evolution.</title>
        <authorList>
            <person name="Hofstatter P.G."/>
            <person name="Thangavel G."/>
            <person name="Lux T."/>
            <person name="Neumann P."/>
            <person name="Vondrak T."/>
            <person name="Novak P."/>
            <person name="Zhang M."/>
            <person name="Costa L."/>
            <person name="Castellani M."/>
            <person name="Scott A."/>
            <person name="Toegelov H."/>
            <person name="Fuchs J."/>
            <person name="Mata-Sucre Y."/>
            <person name="Dias Y."/>
            <person name="Vanzela A.L.L."/>
            <person name="Huettel B."/>
            <person name="Almeida C.C.S."/>
            <person name="Simkova H."/>
            <person name="Souza G."/>
            <person name="Pedrosa-Harand A."/>
            <person name="Macas J."/>
            <person name="Mayer K.F.X."/>
            <person name="Houben A."/>
            <person name="Marques A."/>
        </authorList>
    </citation>
    <scope>NUCLEOTIDE SEQUENCE</scope>
    <source>
        <strain evidence="11">RhyBre1mFocal</strain>
    </source>
</reference>
<dbReference type="EMBL" id="JAMQYH010000001">
    <property type="protein sequence ID" value="KAJ1702473.1"/>
    <property type="molecule type" value="Genomic_DNA"/>
</dbReference>
<feature type="active site" evidence="7">
    <location>
        <position position="342"/>
    </location>
</feature>
<feature type="signal peptide" evidence="9">
    <location>
        <begin position="1"/>
        <end position="26"/>
    </location>
</feature>
<dbReference type="InterPro" id="IPR001969">
    <property type="entry name" value="Aspartic_peptidase_AS"/>
</dbReference>
<dbReference type="AlphaFoldDB" id="A0A9Q0CYE6"/>
<dbReference type="Pfam" id="PF14541">
    <property type="entry name" value="TAXi_C"/>
    <property type="match status" value="2"/>
</dbReference>
<proteinExistence type="inferred from homology"/>
<dbReference type="OrthoDB" id="2747330at2759"/>
<evidence type="ECO:0000256" key="8">
    <source>
        <dbReference type="RuleBase" id="RU000454"/>
    </source>
</evidence>
<dbReference type="GO" id="GO:0004190">
    <property type="term" value="F:aspartic-type endopeptidase activity"/>
    <property type="evidence" value="ECO:0007669"/>
    <property type="project" value="UniProtKB-KW"/>
</dbReference>
<dbReference type="GO" id="GO:0006508">
    <property type="term" value="P:proteolysis"/>
    <property type="evidence" value="ECO:0007669"/>
    <property type="project" value="UniProtKB-KW"/>
</dbReference>
<evidence type="ECO:0000256" key="6">
    <source>
        <dbReference type="ARBA" id="ARBA00023157"/>
    </source>
</evidence>
<dbReference type="PRINTS" id="PR00792">
    <property type="entry name" value="PEPSIN"/>
</dbReference>
<dbReference type="InterPro" id="IPR021109">
    <property type="entry name" value="Peptidase_aspartic_dom_sf"/>
</dbReference>
<keyword evidence="3 9" id="KW-0732">Signal</keyword>
<dbReference type="SUPFAM" id="SSF50630">
    <property type="entry name" value="Acid proteases"/>
    <property type="match status" value="2"/>
</dbReference>
<dbReference type="Proteomes" id="UP001151287">
    <property type="component" value="Unassembled WGS sequence"/>
</dbReference>
<comment type="similarity">
    <text evidence="1 8">Belongs to the peptidase A1 family.</text>
</comment>
<dbReference type="PANTHER" id="PTHR13683:SF750">
    <property type="entry name" value="ASPARTYL PROTEASE AED1"/>
    <property type="match status" value="1"/>
</dbReference>
<comment type="caution">
    <text evidence="11">The sequence shown here is derived from an EMBL/GenBank/DDBJ whole genome shotgun (WGS) entry which is preliminary data.</text>
</comment>
<dbReference type="InterPro" id="IPR033873">
    <property type="entry name" value="CND41-like"/>
</dbReference>
<keyword evidence="6" id="KW-1015">Disulfide bond</keyword>
<evidence type="ECO:0000256" key="2">
    <source>
        <dbReference type="ARBA" id="ARBA00022670"/>
    </source>
</evidence>
<feature type="active site" evidence="7">
    <location>
        <position position="146"/>
    </location>
</feature>
<organism evidence="11 12">
    <name type="scientific">Rhynchospora breviuscula</name>
    <dbReference type="NCBI Taxonomy" id="2022672"/>
    <lineage>
        <taxon>Eukaryota</taxon>
        <taxon>Viridiplantae</taxon>
        <taxon>Streptophyta</taxon>
        <taxon>Embryophyta</taxon>
        <taxon>Tracheophyta</taxon>
        <taxon>Spermatophyta</taxon>
        <taxon>Magnoliopsida</taxon>
        <taxon>Liliopsida</taxon>
        <taxon>Poales</taxon>
        <taxon>Cyperaceae</taxon>
        <taxon>Cyperoideae</taxon>
        <taxon>Rhynchosporeae</taxon>
        <taxon>Rhynchospora</taxon>
    </lineage>
</organism>
<accession>A0A9Q0CYE6</accession>
<dbReference type="InterPro" id="IPR032799">
    <property type="entry name" value="TAXi_C"/>
</dbReference>
<dbReference type="PROSITE" id="PS00141">
    <property type="entry name" value="ASP_PROTEASE"/>
    <property type="match status" value="1"/>
</dbReference>
<evidence type="ECO:0000313" key="12">
    <source>
        <dbReference type="Proteomes" id="UP001151287"/>
    </source>
</evidence>
<evidence type="ECO:0000256" key="9">
    <source>
        <dbReference type="SAM" id="SignalP"/>
    </source>
</evidence>
<dbReference type="CDD" id="cd05472">
    <property type="entry name" value="cnd41_like"/>
    <property type="match status" value="1"/>
</dbReference>
<sequence length="723" mass="78834">MASNSSLLQCYVLVLACLLSSRSSQALMGNIRDEAWHIVEVKSLLPSSVCSSPKEKGFNRLTIIHRHGPCTPQPTNKKITDAQILRKDQDRVDSMHHYVKSAKKATIGGSLSVSLPAQHGSSYGTGNYVVKIGMGTPRKDFSVVFDTGSDLSWIQCKPCKGCHNQRDPLFDPTLSSTYSNVSCSSTYCTQLEKSSCSNGQCQYEVKYLDKSQTDGVFAQDTLTLSPTDRLPNFMFGCGTSNSGFSDRDMTDGLIGLGRDRVSLISQATSNYGAMFSYCLPSISSYTGYLSIGTNSEPQASFTSMVQKTDSPSFYYINLTALKVGGMLVNISSTVFSGGTVIDSGTVITRLPPTAYVKLRDAFQQYMKMYPKAPSLEILDTCYDFSQYPRVKLPTISLVFSGGTNLDVDFSGILYVSQQSQACLAFAGNSGDSDIGIIGNTQQKTVNVIYDIANQKIGFSYGGCKCCYNPTDPPFDPTLSSTYSNVSCSSTDCTLPEESFCSNGQCQYEVRYKDESQTDGLLARDTLTLSLTDRLSNFMFGCGTSNHAISDSDMTDGLIGLGRNRVSLISQASSKYGAMFSYCLPSNSSFIGYLSIGTNPVPEASFTSMVQKTDSPSYYYINLTALNVGGELLNISSTVFSAGTVIDSVTVITRLPRTAYVELRDAFQQYMEMYHRAPNLDILDTCYDLSKYPKVYVPAISFVFSDGTTLDVDFSGILYVPKES</sequence>
<evidence type="ECO:0000256" key="7">
    <source>
        <dbReference type="PIRSR" id="PIRSR601461-1"/>
    </source>
</evidence>
<evidence type="ECO:0000313" key="11">
    <source>
        <dbReference type="EMBL" id="KAJ1702473.1"/>
    </source>
</evidence>
<dbReference type="PANTHER" id="PTHR13683">
    <property type="entry name" value="ASPARTYL PROTEASES"/>
    <property type="match status" value="1"/>
</dbReference>
<dbReference type="Gene3D" id="2.40.70.10">
    <property type="entry name" value="Acid Proteases"/>
    <property type="match status" value="3"/>
</dbReference>
<keyword evidence="5 8" id="KW-0378">Hydrolase</keyword>
<gene>
    <name evidence="11" type="ORF">LUZ63_002252</name>
</gene>
<dbReference type="FunFam" id="2.40.70.10:FF:000013">
    <property type="entry name" value="Aspartyl protease AED1"/>
    <property type="match status" value="1"/>
</dbReference>
<dbReference type="FunFam" id="2.40.70.10:FF:000021">
    <property type="entry name" value="Aspartyl protease AED1"/>
    <property type="match status" value="1"/>
</dbReference>
<dbReference type="InterPro" id="IPR001461">
    <property type="entry name" value="Aspartic_peptidase_A1"/>
</dbReference>
<dbReference type="InterPro" id="IPR033121">
    <property type="entry name" value="PEPTIDASE_A1"/>
</dbReference>
<feature type="chain" id="PRO_5040114740" description="Peptidase A1 domain-containing protein" evidence="9">
    <location>
        <begin position="27"/>
        <end position="723"/>
    </location>
</feature>